<dbReference type="Proteomes" id="UP000176187">
    <property type="component" value="Unassembled WGS sequence"/>
</dbReference>
<sequence length="69" mass="8322">MPGDQLNLDFNQNPPESKKPKTGKKIFLGRAEKRRIEERLKIVREQEQTREREQEKERRDHAPGNPWKE</sequence>
<gene>
    <name evidence="2" type="ORF">A3A05_01820</name>
</gene>
<name>A0A1F6WWX8_9BACT</name>
<evidence type="ECO:0000313" key="2">
    <source>
        <dbReference type="EMBL" id="OGI86391.1"/>
    </source>
</evidence>
<feature type="region of interest" description="Disordered" evidence="1">
    <location>
        <begin position="43"/>
        <end position="69"/>
    </location>
</feature>
<protein>
    <submittedName>
        <fullName evidence="2">Uncharacterized protein</fullName>
    </submittedName>
</protein>
<accession>A0A1F6WWX8</accession>
<feature type="region of interest" description="Disordered" evidence="1">
    <location>
        <begin position="1"/>
        <end position="30"/>
    </location>
</feature>
<evidence type="ECO:0000256" key="1">
    <source>
        <dbReference type="SAM" id="MobiDB-lite"/>
    </source>
</evidence>
<dbReference type="STRING" id="1801774.A3A05_01820"/>
<proteinExistence type="predicted"/>
<comment type="caution">
    <text evidence="2">The sequence shown here is derived from an EMBL/GenBank/DDBJ whole genome shotgun (WGS) entry which is preliminary data.</text>
</comment>
<reference evidence="2 3" key="1">
    <citation type="journal article" date="2016" name="Nat. Commun.">
        <title>Thousands of microbial genomes shed light on interconnected biogeochemical processes in an aquifer system.</title>
        <authorList>
            <person name="Anantharaman K."/>
            <person name="Brown C.T."/>
            <person name="Hug L.A."/>
            <person name="Sharon I."/>
            <person name="Castelle C.J."/>
            <person name="Probst A.J."/>
            <person name="Thomas B.C."/>
            <person name="Singh A."/>
            <person name="Wilkins M.J."/>
            <person name="Karaoz U."/>
            <person name="Brodie E.L."/>
            <person name="Williams K.H."/>
            <person name="Hubbard S.S."/>
            <person name="Banfield J.F."/>
        </authorList>
    </citation>
    <scope>NUCLEOTIDE SEQUENCE [LARGE SCALE GENOMIC DNA]</scope>
</reference>
<dbReference type="EMBL" id="MFUY01000007">
    <property type="protein sequence ID" value="OGI86391.1"/>
    <property type="molecule type" value="Genomic_DNA"/>
</dbReference>
<dbReference type="AlphaFoldDB" id="A0A1F6WWX8"/>
<organism evidence="2 3">
    <name type="scientific">Candidatus Nomurabacteria bacterium RIFCSPLOWO2_01_FULL_41_12</name>
    <dbReference type="NCBI Taxonomy" id="1801774"/>
    <lineage>
        <taxon>Bacteria</taxon>
        <taxon>Candidatus Nomuraibacteriota</taxon>
    </lineage>
</organism>
<evidence type="ECO:0000313" key="3">
    <source>
        <dbReference type="Proteomes" id="UP000176187"/>
    </source>
</evidence>